<evidence type="ECO:0000256" key="14">
    <source>
        <dbReference type="SAM" id="Phobius"/>
    </source>
</evidence>
<feature type="transmembrane region" description="Helical" evidence="14">
    <location>
        <begin position="176"/>
        <end position="192"/>
    </location>
</feature>
<evidence type="ECO:0000256" key="12">
    <source>
        <dbReference type="ARBA" id="ARBA00039024"/>
    </source>
</evidence>
<evidence type="ECO:0000256" key="10">
    <source>
        <dbReference type="ARBA" id="ARBA00023136"/>
    </source>
</evidence>
<evidence type="ECO:0000256" key="13">
    <source>
        <dbReference type="ARBA" id="ARBA00048889"/>
    </source>
</evidence>
<reference evidence="16" key="1">
    <citation type="submission" date="2016-06" db="EMBL/GenBank/DDBJ databases">
        <title>Parallel loss of symbiosis genes in relatives of nitrogen-fixing non-legume Parasponia.</title>
        <authorList>
            <person name="Van Velzen R."/>
            <person name="Holmer R."/>
            <person name="Bu F."/>
            <person name="Rutten L."/>
            <person name="Van Zeijl A."/>
            <person name="Liu W."/>
            <person name="Santuari L."/>
            <person name="Cao Q."/>
            <person name="Sharma T."/>
            <person name="Shen D."/>
            <person name="Roswanjaya Y."/>
            <person name="Wardhani T."/>
            <person name="Kalhor M.S."/>
            <person name="Jansen J."/>
            <person name="Van den Hoogen J."/>
            <person name="Gungor B."/>
            <person name="Hartog M."/>
            <person name="Hontelez J."/>
            <person name="Verver J."/>
            <person name="Yang W.-C."/>
            <person name="Schijlen E."/>
            <person name="Repin R."/>
            <person name="Schilthuizen M."/>
            <person name="Schranz E."/>
            <person name="Heidstra R."/>
            <person name="Miyata K."/>
            <person name="Fedorova E."/>
            <person name="Kohlen W."/>
            <person name="Bisseling T."/>
            <person name="Smit S."/>
            <person name="Geurts R."/>
        </authorList>
    </citation>
    <scope>NUCLEOTIDE SEQUENCE [LARGE SCALE GENOMIC DNA]</scope>
    <source>
        <strain evidence="16">cv. RG33-2</strain>
    </source>
</reference>
<keyword evidence="4" id="KW-0934">Plastid</keyword>
<evidence type="ECO:0000256" key="3">
    <source>
        <dbReference type="ARBA" id="ARBA00022528"/>
    </source>
</evidence>
<dbReference type="AlphaFoldDB" id="A0A2P5AZN7"/>
<evidence type="ECO:0000256" key="1">
    <source>
        <dbReference type="ARBA" id="ARBA00004508"/>
    </source>
</evidence>
<evidence type="ECO:0000256" key="5">
    <source>
        <dbReference type="ARBA" id="ARBA00022679"/>
    </source>
</evidence>
<comment type="pathway">
    <text evidence="11">Cofactor biosynthesis; tocopherol biosynthesis.</text>
</comment>
<name>A0A2P5AZN7_TREOI</name>
<comment type="catalytic activity">
    <reaction evidence="13">
        <text>phytol + CTP = phytyl phosphate + CDP + H(+)</text>
        <dbReference type="Rhea" id="RHEA:38055"/>
        <dbReference type="ChEBI" id="CHEBI:15378"/>
        <dbReference type="ChEBI" id="CHEBI:17327"/>
        <dbReference type="ChEBI" id="CHEBI:37563"/>
        <dbReference type="ChEBI" id="CHEBI:58069"/>
        <dbReference type="ChEBI" id="CHEBI:75483"/>
        <dbReference type="EC" id="2.7.1.182"/>
    </reaction>
</comment>
<evidence type="ECO:0000256" key="8">
    <source>
        <dbReference type="ARBA" id="ARBA00022946"/>
    </source>
</evidence>
<proteinExistence type="inferred from homology"/>
<dbReference type="GO" id="GO:0010189">
    <property type="term" value="P:vitamin E biosynthetic process"/>
    <property type="evidence" value="ECO:0007669"/>
    <property type="project" value="TreeGrafter"/>
</dbReference>
<evidence type="ECO:0000256" key="2">
    <source>
        <dbReference type="ARBA" id="ARBA00010794"/>
    </source>
</evidence>
<dbReference type="EMBL" id="JXTC01000646">
    <property type="protein sequence ID" value="PON42008.1"/>
    <property type="molecule type" value="Genomic_DNA"/>
</dbReference>
<dbReference type="InterPro" id="IPR039606">
    <property type="entry name" value="Phytol/farnesol_kinase"/>
</dbReference>
<dbReference type="GO" id="GO:0031969">
    <property type="term" value="C:chloroplast membrane"/>
    <property type="evidence" value="ECO:0007669"/>
    <property type="project" value="UniProtKB-SubCell"/>
</dbReference>
<feature type="transmembrane region" description="Helical" evidence="14">
    <location>
        <begin position="109"/>
        <end position="126"/>
    </location>
</feature>
<dbReference type="GO" id="GO:0010276">
    <property type="term" value="F:phytol kinase activity"/>
    <property type="evidence" value="ECO:0007669"/>
    <property type="project" value="UniProtKB-EC"/>
</dbReference>
<dbReference type="EC" id="2.7.1.182" evidence="12"/>
<feature type="transmembrane region" description="Helical" evidence="14">
    <location>
        <begin position="232"/>
        <end position="253"/>
    </location>
</feature>
<dbReference type="STRING" id="63057.A0A2P5AZN7"/>
<keyword evidence="10 14" id="KW-0472">Membrane</keyword>
<dbReference type="FunCoup" id="A0A2P5AZN7">
    <property type="interactions" value="296"/>
</dbReference>
<organism evidence="15 16">
    <name type="scientific">Trema orientale</name>
    <name type="common">Charcoal tree</name>
    <name type="synonym">Celtis orientalis</name>
    <dbReference type="NCBI Taxonomy" id="63057"/>
    <lineage>
        <taxon>Eukaryota</taxon>
        <taxon>Viridiplantae</taxon>
        <taxon>Streptophyta</taxon>
        <taxon>Embryophyta</taxon>
        <taxon>Tracheophyta</taxon>
        <taxon>Spermatophyta</taxon>
        <taxon>Magnoliopsida</taxon>
        <taxon>eudicotyledons</taxon>
        <taxon>Gunneridae</taxon>
        <taxon>Pentapetalae</taxon>
        <taxon>rosids</taxon>
        <taxon>fabids</taxon>
        <taxon>Rosales</taxon>
        <taxon>Cannabaceae</taxon>
        <taxon>Trema</taxon>
    </lineage>
</organism>
<keyword evidence="6 14" id="KW-0812">Transmembrane</keyword>
<protein>
    <recommendedName>
        <fullName evidence="12">phytol kinase</fullName>
        <ecNumber evidence="12">2.7.1.182</ecNumber>
    </recommendedName>
</protein>
<dbReference type="InParanoid" id="A0A2P5AZN7"/>
<feature type="transmembrane region" description="Helical" evidence="14">
    <location>
        <begin position="76"/>
        <end position="97"/>
    </location>
</feature>
<keyword evidence="16" id="KW-1185">Reference proteome</keyword>
<dbReference type="PANTHER" id="PTHR32523">
    <property type="entry name" value="PHYTOL KINASE 1, CHLOROPLASTIC"/>
    <property type="match status" value="1"/>
</dbReference>
<evidence type="ECO:0000313" key="15">
    <source>
        <dbReference type="EMBL" id="PON42008.1"/>
    </source>
</evidence>
<evidence type="ECO:0000256" key="9">
    <source>
        <dbReference type="ARBA" id="ARBA00022989"/>
    </source>
</evidence>
<dbReference type="OrthoDB" id="5673at2759"/>
<keyword evidence="7 15" id="KW-0418">Kinase</keyword>
<keyword evidence="5" id="KW-0808">Transferase</keyword>
<gene>
    <name evidence="15" type="ORF">TorRG33x02_336780</name>
</gene>
<sequence length="309" mass="33880">MSLLTFTPHSILRRPLLRTSADFLRSSPLPGLLSPEPPPYSFLRFQILYRAPNDPRRASSSACGIPVGAGDLVRDAGAAAAVLAGAYGLVFIFDRLTQRNLIKQSLSRKLVHILSGLLFTLSWPIFSTSTTARYFALLVPLVNCLRLLVHGLSLVRDEGLIKSVTRDGNPEELLRGPLYYVLVLILCALFFWRESPVGVISMSMMCGGDGVADIMGRKFGSVKIPYNQSKSWAGSLSMFLFGFLVSLGMLYYYSALGYFQLDWSSTLQRVAAVSMVATVVESLPISEVVDDNLSVPFASMLAAYLSFNV</sequence>
<keyword evidence="3" id="KW-0150">Chloroplast</keyword>
<accession>A0A2P5AZN7</accession>
<dbReference type="PANTHER" id="PTHR32523:SF8">
    <property type="entry name" value="DOLICHOL KINASE"/>
    <property type="match status" value="1"/>
</dbReference>
<evidence type="ECO:0000256" key="4">
    <source>
        <dbReference type="ARBA" id="ARBA00022640"/>
    </source>
</evidence>
<dbReference type="Proteomes" id="UP000237000">
    <property type="component" value="Unassembled WGS sequence"/>
</dbReference>
<comment type="similarity">
    <text evidence="2">Belongs to the polyprenol kinase family.</text>
</comment>
<keyword evidence="8" id="KW-0809">Transit peptide</keyword>
<comment type="subcellular location">
    <subcellularLocation>
        <location evidence="1">Plastid</location>
        <location evidence="1">Chloroplast membrane</location>
        <topology evidence="1">Multi-pass membrane protein</topology>
    </subcellularLocation>
</comment>
<comment type="caution">
    <text evidence="15">The sequence shown here is derived from an EMBL/GenBank/DDBJ whole genome shotgun (WGS) entry which is preliminary data.</text>
</comment>
<evidence type="ECO:0000256" key="11">
    <source>
        <dbReference type="ARBA" id="ARBA00024015"/>
    </source>
</evidence>
<evidence type="ECO:0000256" key="7">
    <source>
        <dbReference type="ARBA" id="ARBA00022777"/>
    </source>
</evidence>
<evidence type="ECO:0000256" key="6">
    <source>
        <dbReference type="ARBA" id="ARBA00022692"/>
    </source>
</evidence>
<keyword evidence="9 14" id="KW-1133">Transmembrane helix</keyword>
<evidence type="ECO:0000313" key="16">
    <source>
        <dbReference type="Proteomes" id="UP000237000"/>
    </source>
</evidence>